<comment type="caution">
    <text evidence="1">The sequence shown here is derived from an EMBL/GenBank/DDBJ whole genome shotgun (WGS) entry which is preliminary data.</text>
</comment>
<dbReference type="Gene3D" id="3.10.450.50">
    <property type="match status" value="1"/>
</dbReference>
<dbReference type="Proteomes" id="UP000237752">
    <property type="component" value="Unassembled WGS sequence"/>
</dbReference>
<protein>
    <recommendedName>
        <fullName evidence="3">Ketosteroid isomerase-like protein</fullName>
    </recommendedName>
</protein>
<keyword evidence="2" id="KW-1185">Reference proteome</keyword>
<evidence type="ECO:0008006" key="3">
    <source>
        <dbReference type="Google" id="ProtNLM"/>
    </source>
</evidence>
<reference evidence="1 2" key="1">
    <citation type="submission" date="2018-03" db="EMBL/GenBank/DDBJ databases">
        <title>Genomic Encyclopedia of Archaeal and Bacterial Type Strains, Phase II (KMG-II): from individual species to whole genera.</title>
        <authorList>
            <person name="Goeker M."/>
        </authorList>
    </citation>
    <scope>NUCLEOTIDE SEQUENCE [LARGE SCALE GENOMIC DNA]</scope>
    <source>
        <strain evidence="1 2">DSM 100065</strain>
    </source>
</reference>
<evidence type="ECO:0000313" key="2">
    <source>
        <dbReference type="Proteomes" id="UP000237752"/>
    </source>
</evidence>
<evidence type="ECO:0000313" key="1">
    <source>
        <dbReference type="EMBL" id="PRZ41579.1"/>
    </source>
</evidence>
<gene>
    <name evidence="1" type="ORF">CLV47_109126</name>
</gene>
<dbReference type="EMBL" id="PVUE01000009">
    <property type="protein sequence ID" value="PRZ41579.1"/>
    <property type="molecule type" value="Genomic_DNA"/>
</dbReference>
<proteinExistence type="predicted"/>
<dbReference type="AlphaFoldDB" id="A0A2T0ZYZ1"/>
<accession>A0A2T0ZYZ1</accession>
<dbReference type="InterPro" id="IPR032710">
    <property type="entry name" value="NTF2-like_dom_sf"/>
</dbReference>
<dbReference type="SUPFAM" id="SSF54427">
    <property type="entry name" value="NTF2-like"/>
    <property type="match status" value="1"/>
</dbReference>
<sequence length="119" mass="13573">MLAFADKFFAVVSAGDIETLKTLYHDDVAVWHNYEEHEQNKEENLETLGSIPRRYDSFDYADARCVAIAGGFLRQHVIHASRNGKKAVIPAILRVYVDEGKVRRIEEYFDRGQLTAALT</sequence>
<name>A0A2T0ZYZ1_9ACTN</name>
<organism evidence="1 2">
    <name type="scientific">Antricoccus suffuscus</name>
    <dbReference type="NCBI Taxonomy" id="1629062"/>
    <lineage>
        <taxon>Bacteria</taxon>
        <taxon>Bacillati</taxon>
        <taxon>Actinomycetota</taxon>
        <taxon>Actinomycetes</taxon>
        <taxon>Geodermatophilales</taxon>
        <taxon>Antricoccaceae</taxon>
        <taxon>Antricoccus</taxon>
    </lineage>
</organism>